<dbReference type="EMBL" id="SPQB01000001">
    <property type="protein sequence ID" value="TFU34703.1"/>
    <property type="molecule type" value="Genomic_DNA"/>
</dbReference>
<accession>A0A4Y9FZ48</accession>
<evidence type="ECO:0000313" key="2">
    <source>
        <dbReference type="EMBL" id="TFU34703.1"/>
    </source>
</evidence>
<dbReference type="Proteomes" id="UP000298358">
    <property type="component" value="Unassembled WGS sequence"/>
</dbReference>
<keyword evidence="3" id="KW-1185">Reference proteome</keyword>
<proteinExistence type="predicted"/>
<evidence type="ECO:0000256" key="1">
    <source>
        <dbReference type="SAM" id="Phobius"/>
    </source>
</evidence>
<reference evidence="2 3" key="1">
    <citation type="submission" date="2019-03" db="EMBL/GenBank/DDBJ databases">
        <title>Diversity of the mouse oral microbiome.</title>
        <authorList>
            <person name="Joseph S."/>
            <person name="Aduse-Opoku J."/>
            <person name="Curtis M."/>
            <person name="Wade W."/>
            <person name="Hashim A."/>
        </authorList>
    </citation>
    <scope>NUCLEOTIDE SEQUENCE [LARGE SCALE GENOMIC DNA]</scope>
    <source>
        <strain evidence="2 3">P1012</strain>
    </source>
</reference>
<evidence type="ECO:0000313" key="3">
    <source>
        <dbReference type="Proteomes" id="UP000298358"/>
    </source>
</evidence>
<evidence type="ECO:0008006" key="4">
    <source>
        <dbReference type="Google" id="ProtNLM"/>
    </source>
</evidence>
<dbReference type="RefSeq" id="WP_135112235.1">
    <property type="nucleotide sequence ID" value="NZ_BAAANG010000019.1"/>
</dbReference>
<organism evidence="2 3">
    <name type="scientific">Microbacterium paludicola</name>
    <dbReference type="NCBI Taxonomy" id="300019"/>
    <lineage>
        <taxon>Bacteria</taxon>
        <taxon>Bacillati</taxon>
        <taxon>Actinomycetota</taxon>
        <taxon>Actinomycetes</taxon>
        <taxon>Micrococcales</taxon>
        <taxon>Microbacteriaceae</taxon>
        <taxon>Microbacterium</taxon>
    </lineage>
</organism>
<gene>
    <name evidence="2" type="ORF">E4U02_00965</name>
</gene>
<keyword evidence="1" id="KW-0812">Transmembrane</keyword>
<feature type="transmembrane region" description="Helical" evidence="1">
    <location>
        <begin position="24"/>
        <end position="45"/>
    </location>
</feature>
<dbReference type="AlphaFoldDB" id="A0A4Y9FZ48"/>
<sequence length="73" mass="7552">MHLAAALVAAAAETEHHGNPMLATLPAFVIAAVVFTLLAIVTASYRNVANRHADPAEVHASAGHSEHETGHGH</sequence>
<name>A0A4Y9FZ48_9MICO</name>
<keyword evidence="1" id="KW-1133">Transmembrane helix</keyword>
<comment type="caution">
    <text evidence="2">The sequence shown here is derived from an EMBL/GenBank/DDBJ whole genome shotgun (WGS) entry which is preliminary data.</text>
</comment>
<dbReference type="OrthoDB" id="5149460at2"/>
<protein>
    <recommendedName>
        <fullName evidence="4">4-hydroxybenzoate polyprenyltransferase</fullName>
    </recommendedName>
</protein>
<keyword evidence="1" id="KW-0472">Membrane</keyword>